<protein>
    <submittedName>
        <fullName evidence="1">Phosphonate C-P lyase system protein PhnG</fullName>
    </submittedName>
</protein>
<dbReference type="GO" id="GO:0016829">
    <property type="term" value="F:lyase activity"/>
    <property type="evidence" value="ECO:0007669"/>
    <property type="project" value="UniProtKB-KW"/>
</dbReference>
<dbReference type="EMBL" id="CP034672">
    <property type="protein sequence ID" value="AZS26334.1"/>
    <property type="molecule type" value="Genomic_DNA"/>
</dbReference>
<dbReference type="GO" id="GO:0019634">
    <property type="term" value="P:organic phosphonate metabolic process"/>
    <property type="evidence" value="ECO:0007669"/>
    <property type="project" value="InterPro"/>
</dbReference>
<evidence type="ECO:0000313" key="1">
    <source>
        <dbReference type="EMBL" id="AZS26334.1"/>
    </source>
</evidence>
<dbReference type="RefSeq" id="WP_019282990.1">
    <property type="nucleotide sequence ID" value="NZ_CP022103.1"/>
</dbReference>
<organism evidence="1 2">
    <name type="scientific">Vibrio anguillarum</name>
    <name type="common">Listonella anguillarum</name>
    <dbReference type="NCBI Taxonomy" id="55601"/>
    <lineage>
        <taxon>Bacteria</taxon>
        <taxon>Pseudomonadati</taxon>
        <taxon>Pseudomonadota</taxon>
        <taxon>Gammaproteobacteria</taxon>
        <taxon>Vibrionales</taxon>
        <taxon>Vibrionaceae</taxon>
        <taxon>Vibrio</taxon>
    </lineage>
</organism>
<proteinExistence type="predicted"/>
<evidence type="ECO:0000313" key="2">
    <source>
        <dbReference type="Proteomes" id="UP000256923"/>
    </source>
</evidence>
<name>A0A241PM02_VIBAN</name>
<dbReference type="Proteomes" id="UP000256923">
    <property type="component" value="Chromosome 1"/>
</dbReference>
<gene>
    <name evidence="1" type="primary">phnG</name>
    <name evidence="1" type="ORF">DYL72_15620</name>
</gene>
<dbReference type="Pfam" id="PF06754">
    <property type="entry name" value="PhnG"/>
    <property type="match status" value="1"/>
</dbReference>
<dbReference type="NCBIfam" id="TIGR03293">
    <property type="entry name" value="PhnG_redo"/>
    <property type="match status" value="1"/>
</dbReference>
<sequence length="141" mass="15803">MNQERQTWLGLLARANRDYLENIWATYNPGVPIQKLAGPETGLVQLNTQACKASVSFQFGEASCTRCVIAIGKIQGYAVHLGSDLRKAELAAYLDVFLQTAPSHQRELVLHPIRQQLELKKAEREQLTAATSVRFYTTQKT</sequence>
<accession>A0A241PM02</accession>
<keyword evidence="1" id="KW-0456">Lyase</keyword>
<dbReference type="AlphaFoldDB" id="A0A241PM02"/>
<dbReference type="InterPro" id="IPR009609">
    <property type="entry name" value="Phosphonate_metab_PhnG"/>
</dbReference>
<dbReference type="GO" id="GO:0015716">
    <property type="term" value="P:organic phosphonate transport"/>
    <property type="evidence" value="ECO:0007669"/>
    <property type="project" value="InterPro"/>
</dbReference>
<reference evidence="1 2" key="1">
    <citation type="submission" date="2018-12" db="EMBL/GenBank/DDBJ databases">
        <title>Characterization and Draft Genome of Vibrio anguillarum J360 Marine Pathogen Isolated from an Outbreak in Lumpfish (Cyclopterus lumpus).</title>
        <authorList>
            <person name="Vasquez J.I."/>
            <person name="Cao T."/>
            <person name="Chakraborty S."/>
            <person name="Gnanagobal H."/>
            <person name="Wescot J."/>
            <person name="Boyce D."/>
            <person name="Santander J."/>
        </authorList>
    </citation>
    <scope>NUCLEOTIDE SEQUENCE [LARGE SCALE GENOMIC DNA]</scope>
    <source>
        <strain evidence="1 2">J360</strain>
    </source>
</reference>